<evidence type="ECO:0000259" key="7">
    <source>
        <dbReference type="PROSITE" id="PS50076"/>
    </source>
</evidence>
<dbReference type="InterPro" id="IPR036869">
    <property type="entry name" value="J_dom_sf"/>
</dbReference>
<evidence type="ECO:0000256" key="6">
    <source>
        <dbReference type="SAM" id="Phobius"/>
    </source>
</evidence>
<dbReference type="RefSeq" id="WP_282219068.1">
    <property type="nucleotide sequence ID" value="NZ_CP118246.1"/>
</dbReference>
<dbReference type="CDD" id="cd06257">
    <property type="entry name" value="DnaJ"/>
    <property type="match status" value="1"/>
</dbReference>
<comment type="subcellular location">
    <subcellularLocation>
        <location evidence="1">Membrane</location>
        <topology evidence="1">Single-pass membrane protein</topology>
    </subcellularLocation>
</comment>
<evidence type="ECO:0000313" key="8">
    <source>
        <dbReference type="EMBL" id="WDR02666.1"/>
    </source>
</evidence>
<dbReference type="SMART" id="SM00271">
    <property type="entry name" value="DnaJ"/>
    <property type="match status" value="1"/>
</dbReference>
<keyword evidence="2 6" id="KW-0812">Transmembrane</keyword>
<comment type="similarity">
    <text evidence="5">Belongs to the TIM14 family.</text>
</comment>
<organism evidence="8 9">
    <name type="scientific">Devosia algicola</name>
    <dbReference type="NCBI Taxonomy" id="3026418"/>
    <lineage>
        <taxon>Bacteria</taxon>
        <taxon>Pseudomonadati</taxon>
        <taxon>Pseudomonadota</taxon>
        <taxon>Alphaproteobacteria</taxon>
        <taxon>Hyphomicrobiales</taxon>
        <taxon>Devosiaceae</taxon>
        <taxon>Devosia</taxon>
    </lineage>
</organism>
<evidence type="ECO:0000256" key="4">
    <source>
        <dbReference type="ARBA" id="ARBA00023136"/>
    </source>
</evidence>
<evidence type="ECO:0000313" key="9">
    <source>
        <dbReference type="Proteomes" id="UP001220530"/>
    </source>
</evidence>
<protein>
    <submittedName>
        <fullName evidence="8">Molecular chaperone DnaJ</fullName>
    </submittedName>
</protein>
<keyword evidence="3 6" id="KW-1133">Transmembrane helix</keyword>
<feature type="transmembrane region" description="Helical" evidence="6">
    <location>
        <begin position="32"/>
        <end position="51"/>
    </location>
</feature>
<dbReference type="SUPFAM" id="SSF46565">
    <property type="entry name" value="Chaperone J-domain"/>
    <property type="match status" value="1"/>
</dbReference>
<dbReference type="Gene3D" id="1.10.287.110">
    <property type="entry name" value="DnaJ domain"/>
    <property type="match status" value="1"/>
</dbReference>
<dbReference type="InterPro" id="IPR001623">
    <property type="entry name" value="DnaJ_domain"/>
</dbReference>
<keyword evidence="4 6" id="KW-0472">Membrane</keyword>
<name>A0ABY7YMX9_9HYPH</name>
<sequence>MGYVFLAGFALLALLAVYQGFSKLSPSRRAKWLRNGIIGTAGLVGLGFLLARRFDIALILGAAAFSIYRTGKLGPFSFDTSKWSAEQTSSVRSHYFEMKLDHDTGSVDGVVRIGQYRGAELMQLGEIETRELIDEISWDPDSVSLLETWLDANRAGWREYFAEQNHPGESSDGGDPIARALEVLGLEAGASDAEINTAHRTLMKGVHPDHGGSSFLAAKINEARDLLLKQNR</sequence>
<evidence type="ECO:0000256" key="5">
    <source>
        <dbReference type="ARBA" id="ARBA00038105"/>
    </source>
</evidence>
<keyword evidence="9" id="KW-1185">Reference proteome</keyword>
<dbReference type="Proteomes" id="UP001220530">
    <property type="component" value="Chromosome"/>
</dbReference>
<gene>
    <name evidence="8" type="ORF">PSQ19_19185</name>
</gene>
<dbReference type="EMBL" id="CP118246">
    <property type="protein sequence ID" value="WDR02666.1"/>
    <property type="molecule type" value="Genomic_DNA"/>
</dbReference>
<dbReference type="PANTHER" id="PTHR12763:SF28">
    <property type="entry name" value="GEO10507P1-RELATED"/>
    <property type="match status" value="1"/>
</dbReference>
<dbReference type="PANTHER" id="PTHR12763">
    <property type="match status" value="1"/>
</dbReference>
<proteinExistence type="inferred from homology"/>
<accession>A0ABY7YMX9</accession>
<reference evidence="8 9" key="1">
    <citation type="submission" date="2023-02" db="EMBL/GenBank/DDBJ databases">
        <title>Devosia algicola sp. nov., isolated from the phycosphere of marine algae.</title>
        <authorList>
            <person name="Kim J.M."/>
            <person name="Lee J.K."/>
            <person name="Choi B.J."/>
            <person name="Bayburt H."/>
            <person name="Jeon C.O."/>
        </authorList>
    </citation>
    <scope>NUCLEOTIDE SEQUENCE [LARGE SCALE GENOMIC DNA]</scope>
    <source>
        <strain evidence="8 9">G20-9</strain>
    </source>
</reference>
<feature type="domain" description="J" evidence="7">
    <location>
        <begin position="179"/>
        <end position="232"/>
    </location>
</feature>
<evidence type="ECO:0000256" key="1">
    <source>
        <dbReference type="ARBA" id="ARBA00004167"/>
    </source>
</evidence>
<evidence type="ECO:0000256" key="3">
    <source>
        <dbReference type="ARBA" id="ARBA00022989"/>
    </source>
</evidence>
<evidence type="ECO:0000256" key="2">
    <source>
        <dbReference type="ARBA" id="ARBA00022692"/>
    </source>
</evidence>
<dbReference type="PROSITE" id="PS50076">
    <property type="entry name" value="DNAJ_2"/>
    <property type="match status" value="1"/>
</dbReference>